<reference evidence="3 4" key="1">
    <citation type="submission" date="2024-10" db="EMBL/GenBank/DDBJ databases">
        <authorList>
            <person name="Ratan Roy A."/>
            <person name="Morales Sandoval P.H."/>
            <person name="De Los Santos Villalobos S."/>
            <person name="Chakraborty S."/>
            <person name="Mukherjee J."/>
        </authorList>
    </citation>
    <scope>NUCLEOTIDE SEQUENCE [LARGE SCALE GENOMIC DNA]</scope>
    <source>
        <strain evidence="3 4">S1</strain>
    </source>
</reference>
<name>A0ABW6IIR0_9CYAN</name>
<feature type="domain" description="UspA" evidence="2">
    <location>
        <begin position="1"/>
        <end position="134"/>
    </location>
</feature>
<feature type="domain" description="UspA" evidence="2">
    <location>
        <begin position="157"/>
        <end position="286"/>
    </location>
</feature>
<evidence type="ECO:0000256" key="1">
    <source>
        <dbReference type="ARBA" id="ARBA00008791"/>
    </source>
</evidence>
<dbReference type="PANTHER" id="PTHR46268">
    <property type="entry name" value="STRESS RESPONSE PROTEIN NHAX"/>
    <property type="match status" value="1"/>
</dbReference>
<sequence length="293" mass="33014">MYQRILICTDFSDGLYRFVDFVPDLVAGGAQYIVFFHNVPLETDREIPRVDTDKIEAAKARLAIALSAVPEDVTVKVEVQSGRAIDNILKQAEVHDADVILLGMPTRSLLSEKIFGSTTVELSERTSVPLLILRPQLISAYTTEELALRCQHLFRYFLIPYDGSDGADYLVDQIKQQAQARPNRALETCRLCWVVDDSTRRELQVEDPVAAAEEKLASVKASLDSLEMQVKTEVRQGIPIEEILKAAEIHDISAIAVCPGSKGRFFKWSVPSMTQDILRRSWHPVIYFPPKQR</sequence>
<gene>
    <name evidence="3" type="ORF">ACFVKH_14450</name>
</gene>
<dbReference type="PANTHER" id="PTHR46268:SF22">
    <property type="entry name" value="SENSOR PROTEIN KDPD-RELATED"/>
    <property type="match status" value="1"/>
</dbReference>
<dbReference type="EMBL" id="JBHZOL010000087">
    <property type="protein sequence ID" value="MFE4107490.1"/>
    <property type="molecule type" value="Genomic_DNA"/>
</dbReference>
<dbReference type="SUPFAM" id="SSF52402">
    <property type="entry name" value="Adenine nucleotide alpha hydrolases-like"/>
    <property type="match status" value="2"/>
</dbReference>
<proteinExistence type="inferred from homology"/>
<dbReference type="Proteomes" id="UP001600165">
    <property type="component" value="Unassembled WGS sequence"/>
</dbReference>
<dbReference type="InterPro" id="IPR014729">
    <property type="entry name" value="Rossmann-like_a/b/a_fold"/>
</dbReference>
<dbReference type="RefSeq" id="WP_377966252.1">
    <property type="nucleotide sequence ID" value="NZ_JBHZOL010000087.1"/>
</dbReference>
<organism evidence="3 4">
    <name type="scientific">Almyronema epifaneia S1</name>
    <dbReference type="NCBI Taxonomy" id="2991925"/>
    <lineage>
        <taxon>Bacteria</taxon>
        <taxon>Bacillati</taxon>
        <taxon>Cyanobacteriota</taxon>
        <taxon>Cyanophyceae</taxon>
        <taxon>Nodosilineales</taxon>
        <taxon>Nodosilineaceae</taxon>
        <taxon>Almyronema</taxon>
        <taxon>Almyronema epifaneia</taxon>
    </lineage>
</organism>
<dbReference type="Pfam" id="PF00582">
    <property type="entry name" value="Usp"/>
    <property type="match status" value="2"/>
</dbReference>
<keyword evidence="4" id="KW-1185">Reference proteome</keyword>
<protein>
    <submittedName>
        <fullName evidence="3">Universal stress protein</fullName>
    </submittedName>
</protein>
<dbReference type="InterPro" id="IPR006016">
    <property type="entry name" value="UspA"/>
</dbReference>
<evidence type="ECO:0000313" key="3">
    <source>
        <dbReference type="EMBL" id="MFE4107490.1"/>
    </source>
</evidence>
<accession>A0ABW6IIR0</accession>
<comment type="caution">
    <text evidence="3">The sequence shown here is derived from an EMBL/GenBank/DDBJ whole genome shotgun (WGS) entry which is preliminary data.</text>
</comment>
<evidence type="ECO:0000259" key="2">
    <source>
        <dbReference type="Pfam" id="PF00582"/>
    </source>
</evidence>
<dbReference type="Gene3D" id="3.40.50.620">
    <property type="entry name" value="HUPs"/>
    <property type="match status" value="2"/>
</dbReference>
<evidence type="ECO:0000313" key="4">
    <source>
        <dbReference type="Proteomes" id="UP001600165"/>
    </source>
</evidence>
<comment type="similarity">
    <text evidence="1">Belongs to the universal stress protein A family.</text>
</comment>
<dbReference type="CDD" id="cd00293">
    <property type="entry name" value="USP-like"/>
    <property type="match status" value="2"/>
</dbReference>